<protein>
    <submittedName>
        <fullName evidence="1">Uncharacterized protein</fullName>
    </submittedName>
</protein>
<dbReference type="Pfam" id="PF22742">
    <property type="entry name" value="PspAB"/>
    <property type="match status" value="1"/>
</dbReference>
<reference evidence="1 2" key="1">
    <citation type="submission" date="2018-03" db="EMBL/GenBank/DDBJ databases">
        <title>Genome sequence of Moorella humiferrea DSM 23265.</title>
        <authorList>
            <person name="Poehlein A."/>
            <person name="Daniel R."/>
        </authorList>
    </citation>
    <scope>NUCLEOTIDE SEQUENCE [LARGE SCALE GENOMIC DNA]</scope>
    <source>
        <strain evidence="1 2">DSM 23265</strain>
    </source>
</reference>
<gene>
    <name evidence="1" type="ORF">MOHU_00440</name>
</gene>
<dbReference type="OrthoDB" id="159886at2"/>
<proteinExistence type="predicted"/>
<sequence length="190" mass="21561">MKFWDALLGRTRVPPAKTEPLFTLSTAVVTLEGELGWQPAGRAGIVLRPGEDSLYAAAAEETEQLVALAAKEMRGRLETPKDEYGYQWFIFSDDEWEDLVSLVHMAGRNLSDQGAGDRLLAAVFKLYNKGKTLYLIFNYKRGAFYPFIPLDESNKKRDNAGEIRLAALMEKELPWEKDIARWYPLWGCPV</sequence>
<keyword evidence="2" id="KW-1185">Reference proteome</keyword>
<name>A0A2T0AYX4_9FIRM</name>
<evidence type="ECO:0000313" key="1">
    <source>
        <dbReference type="EMBL" id="PRR76200.1"/>
    </source>
</evidence>
<evidence type="ECO:0000313" key="2">
    <source>
        <dbReference type="Proteomes" id="UP000238415"/>
    </source>
</evidence>
<dbReference type="RefSeq" id="WP_106004097.1">
    <property type="nucleotide sequence ID" value="NZ_CP136418.1"/>
</dbReference>
<dbReference type="EMBL" id="PVXM01000001">
    <property type="protein sequence ID" value="PRR76200.1"/>
    <property type="molecule type" value="Genomic_DNA"/>
</dbReference>
<organism evidence="1 2">
    <name type="scientific">Neomoorella humiferrea</name>
    <dbReference type="NCBI Taxonomy" id="676965"/>
    <lineage>
        <taxon>Bacteria</taxon>
        <taxon>Bacillati</taxon>
        <taxon>Bacillota</taxon>
        <taxon>Clostridia</taxon>
        <taxon>Neomoorellales</taxon>
        <taxon>Neomoorellaceae</taxon>
        <taxon>Neomoorella</taxon>
    </lineage>
</organism>
<dbReference type="AlphaFoldDB" id="A0A2T0AYX4"/>
<dbReference type="Proteomes" id="UP000238415">
    <property type="component" value="Unassembled WGS sequence"/>
</dbReference>
<accession>A0A2T0AYX4</accession>
<dbReference type="InterPro" id="IPR054383">
    <property type="entry name" value="PspAB-like"/>
</dbReference>
<comment type="caution">
    <text evidence="1">The sequence shown here is derived from an EMBL/GenBank/DDBJ whole genome shotgun (WGS) entry which is preliminary data.</text>
</comment>